<name>A0AAR5P9V2_DENPD</name>
<evidence type="ECO:0000313" key="3">
    <source>
        <dbReference type="Proteomes" id="UP000019118"/>
    </source>
</evidence>
<proteinExistence type="predicted"/>
<feature type="region of interest" description="Disordered" evidence="1">
    <location>
        <begin position="313"/>
        <end position="474"/>
    </location>
</feature>
<keyword evidence="3" id="KW-1185">Reference proteome</keyword>
<accession>A0AAR5P9V2</accession>
<feature type="compositionally biased region" description="Polar residues" evidence="1">
    <location>
        <begin position="400"/>
        <end position="411"/>
    </location>
</feature>
<feature type="compositionally biased region" description="Basic and acidic residues" evidence="1">
    <location>
        <begin position="317"/>
        <end position="364"/>
    </location>
</feature>
<reference evidence="2" key="2">
    <citation type="submission" date="2024-08" db="UniProtKB">
        <authorList>
            <consortium name="EnsemblMetazoa"/>
        </authorList>
    </citation>
    <scope>IDENTIFICATION</scope>
</reference>
<dbReference type="EnsemblMetazoa" id="XM_019901882.1">
    <property type="protein sequence ID" value="XP_019757441.1"/>
    <property type="gene ID" value="LOC109535868"/>
</dbReference>
<evidence type="ECO:0000313" key="2">
    <source>
        <dbReference type="EnsemblMetazoa" id="XP_019757441.1"/>
    </source>
</evidence>
<dbReference type="Proteomes" id="UP000019118">
    <property type="component" value="Unassembled WGS sequence"/>
</dbReference>
<evidence type="ECO:0000256" key="1">
    <source>
        <dbReference type="SAM" id="MobiDB-lite"/>
    </source>
</evidence>
<feature type="region of interest" description="Disordered" evidence="1">
    <location>
        <begin position="175"/>
        <end position="218"/>
    </location>
</feature>
<reference evidence="3" key="1">
    <citation type="journal article" date="2013" name="Genome Biol.">
        <title>Draft genome of the mountain pine beetle, Dendroctonus ponderosae Hopkins, a major forest pest.</title>
        <authorList>
            <person name="Keeling C.I."/>
            <person name="Yuen M.M."/>
            <person name="Liao N.Y."/>
            <person name="Docking T.R."/>
            <person name="Chan S.K."/>
            <person name="Taylor G.A."/>
            <person name="Palmquist D.L."/>
            <person name="Jackman S.D."/>
            <person name="Nguyen A."/>
            <person name="Li M."/>
            <person name="Henderson H."/>
            <person name="Janes J.K."/>
            <person name="Zhao Y."/>
            <person name="Pandoh P."/>
            <person name="Moore R."/>
            <person name="Sperling F.A."/>
            <person name="Huber D.P."/>
            <person name="Birol I."/>
            <person name="Jones S.J."/>
            <person name="Bohlmann J."/>
        </authorList>
    </citation>
    <scope>NUCLEOTIDE SEQUENCE</scope>
</reference>
<protein>
    <submittedName>
        <fullName evidence="2">Uncharacterized protein</fullName>
    </submittedName>
</protein>
<feature type="compositionally biased region" description="Polar residues" evidence="1">
    <location>
        <begin position="372"/>
        <end position="384"/>
    </location>
</feature>
<organism evidence="2 3">
    <name type="scientific">Dendroctonus ponderosae</name>
    <name type="common">Mountain pine beetle</name>
    <dbReference type="NCBI Taxonomy" id="77166"/>
    <lineage>
        <taxon>Eukaryota</taxon>
        <taxon>Metazoa</taxon>
        <taxon>Ecdysozoa</taxon>
        <taxon>Arthropoda</taxon>
        <taxon>Hexapoda</taxon>
        <taxon>Insecta</taxon>
        <taxon>Pterygota</taxon>
        <taxon>Neoptera</taxon>
        <taxon>Endopterygota</taxon>
        <taxon>Coleoptera</taxon>
        <taxon>Polyphaga</taxon>
        <taxon>Cucujiformia</taxon>
        <taxon>Curculionidae</taxon>
        <taxon>Scolytinae</taxon>
        <taxon>Dendroctonus</taxon>
    </lineage>
</organism>
<feature type="compositionally biased region" description="Basic and acidic residues" evidence="1">
    <location>
        <begin position="176"/>
        <end position="218"/>
    </location>
</feature>
<sequence length="1494" mass="163504">MGQKLRTTDGVGEEQKTITQENAIGLEQVESVVEVEEQKAEEEKLQQATIIEEKADDLAQEIKTPDVVDVEQKATISEEAMALEPEQSAQIEQLTAEEEKLEKATIIEEKAVDRAPEDKAKDVEGAEQKAITQEGAIGLEQVESVSQVEEQIVEEEKLQQTTIIEKKADDLAQEVKSPDAVEVEQKTTIAEEAKAVEPVERDEAEQLKAEEDKFQQSTMIEEKTDELAPELKTPDVVDEAQQTIKQEDVIGLEQVESVSPVEEQKTEKEKLQEAKIIAEGTDDIAQDLKTSDVIAQELELTGKEEEELKEIQPLSAEKSEIFDGAPHHLEGVVDNKSGEAVEIESGSKTELSEKDDDVQTKEMEDNLDENVELSQVSQLATVESQQEKPPIEGSEEAISENVSQDVSEQYVTSEEEAHIETAEILAEEESEQNLRTSEHPSEEAPVPATELVEKPAADDNQTTTDREKPKPKKGKQILGIVAELSKKLNIEAVILNNKSKESSKEDMAMTQEIQQTSAEFSSLIEDVLASEESMTMSDAEAQCIESLILPLEKLCVVVTQVNEEMAQSQIQQIELPEMQMAVSSLKAAVDKAIDIPTEAPLINRLRTSLQGFSQNLTSIGQRFTLRSPIVPPPRDQLSNKNSLKEVSGSLSQIEANFIAHETTEPQSLPLKTEEVGGSDVQAAGDRRDKKAAKALVQSVQALIEELKASSEELLVHGVVPVSNLLHSTELLNEAIIKIAQIPESAEDISDAQAENILNIKEPLEILSVLISQSKQAGLKPELATIQTEGAKQAIQIINQRVESIFQGPSEAPGIKLLDQALQSMTSSFNVVPKTETAERSRQDKAVAKLLLDSVQTVIQQMTEAQKIVVLTPPQHARLLQIVQPIELIQSTLEKVIESPDTFEDISEEQAAELARIQAPLEEIQAVLVESIQASVSAEVHGKQKAVAQNAIASLKEALKTVESVSEKAEGIKLLEIPLKSLSASLVHIEDTTEVSVSSPAQLLRETVQKVSLEVQTLKPESSDVSAAPQQASLQVLEKPIKAVEAALDQLAEVSESSPEEALILSQITEPFEKLRVVLVQSKQVAFKPAVSENVAAKVKHAVLSLKETLEAVLQVPSEAASVKILELPLKTLSASLGQMETLMADEPKDTTERNDIVTAKLLIETVQSISQEIQILKHHTKDISISPQQASLENFAEPVKEFETILEEIINIPESAKDLSNEEAERLGEIKQPLEKLRAVLVEAKHAALKPEVLEQHESELKQAVAALKESIEGILQVPSETQSAKLLETPLTVLSATLNIVECSSAVESEEKNVLELKSLLQLVKKVSSEIQTSTQEFTDVSVSPQQGYIQQISEPVKSVEVALEELITTEAIQNISHEDVQKLVQIKTPLEKLSAVICQSAEAALKPEVLQTTTAEVQQAVSLLKGTLENVLQVPSEADYVKILEIPLKTLSASLGQIETFIVESVQGESARNDIKVAKLLKETVESISQEF</sequence>